<dbReference type="InterPro" id="IPR029063">
    <property type="entry name" value="SAM-dependent_MTases_sf"/>
</dbReference>
<evidence type="ECO:0000313" key="5">
    <source>
        <dbReference type="Proteomes" id="UP000092093"/>
    </source>
</evidence>
<accession>A0A1B7WZA7</accession>
<proteinExistence type="predicted"/>
<dbReference type="Pfam" id="PF01555">
    <property type="entry name" value="N6_N4_Mtase"/>
    <property type="match status" value="1"/>
</dbReference>
<evidence type="ECO:0000256" key="1">
    <source>
        <dbReference type="ARBA" id="ARBA00022603"/>
    </source>
</evidence>
<dbReference type="PROSITE" id="PS51257">
    <property type="entry name" value="PROKAR_LIPOPROTEIN"/>
    <property type="match status" value="1"/>
</dbReference>
<evidence type="ECO:0000259" key="3">
    <source>
        <dbReference type="Pfam" id="PF01555"/>
    </source>
</evidence>
<dbReference type="GO" id="GO:0032259">
    <property type="term" value="P:methylation"/>
    <property type="evidence" value="ECO:0007669"/>
    <property type="project" value="UniProtKB-KW"/>
</dbReference>
<comment type="caution">
    <text evidence="4">The sequence shown here is derived from an EMBL/GenBank/DDBJ whole genome shotgun (WGS) entry which is preliminary data.</text>
</comment>
<feature type="domain" description="DNA methylase N-4/N-6" evidence="3">
    <location>
        <begin position="1"/>
        <end position="50"/>
    </location>
</feature>
<name>A0A1B7WZA7_APHFL</name>
<keyword evidence="2" id="KW-0808">Transferase</keyword>
<dbReference type="Proteomes" id="UP000092093">
    <property type="component" value="Unassembled WGS sequence"/>
</dbReference>
<keyword evidence="1" id="KW-0489">Methyltransferase</keyword>
<sequence length="83" mass="9366">MKRLVEMLTPEGGTVLDPFAGSGTTALACKELGRNYICIEKEREYVDIIHQRLNTPIAERGLSVEEQVEIEKIKPGYQQLSLF</sequence>
<dbReference type="AlphaFoldDB" id="A0A1B7WZA7"/>
<dbReference type="GO" id="GO:0003677">
    <property type="term" value="F:DNA binding"/>
    <property type="evidence" value="ECO:0007669"/>
    <property type="project" value="InterPro"/>
</dbReference>
<dbReference type="Gene3D" id="3.40.50.150">
    <property type="entry name" value="Vaccinia Virus protein VP39"/>
    <property type="match status" value="1"/>
</dbReference>
<protein>
    <recommendedName>
        <fullName evidence="3">DNA methylase N-4/N-6 domain-containing protein</fullName>
    </recommendedName>
</protein>
<gene>
    <name evidence="4" type="ORF">AN484_17765</name>
</gene>
<evidence type="ECO:0000313" key="4">
    <source>
        <dbReference type="EMBL" id="OBQ42451.1"/>
    </source>
</evidence>
<organism evidence="4 5">
    <name type="scientific">Aphanizomenon flos-aquae WA102</name>
    <dbReference type="NCBI Taxonomy" id="1710896"/>
    <lineage>
        <taxon>Bacteria</taxon>
        <taxon>Bacillati</taxon>
        <taxon>Cyanobacteriota</taxon>
        <taxon>Cyanophyceae</taxon>
        <taxon>Nostocales</taxon>
        <taxon>Aphanizomenonaceae</taxon>
        <taxon>Aphanizomenon</taxon>
    </lineage>
</organism>
<dbReference type="InterPro" id="IPR001091">
    <property type="entry name" value="RM_Methyltransferase"/>
</dbReference>
<dbReference type="GO" id="GO:0008170">
    <property type="term" value="F:N-methyltransferase activity"/>
    <property type="evidence" value="ECO:0007669"/>
    <property type="project" value="InterPro"/>
</dbReference>
<dbReference type="PRINTS" id="PR00508">
    <property type="entry name" value="S21N4MTFRASE"/>
</dbReference>
<dbReference type="InterPro" id="IPR002941">
    <property type="entry name" value="DNA_methylase_N4/N6"/>
</dbReference>
<dbReference type="SUPFAM" id="SSF53335">
    <property type="entry name" value="S-adenosyl-L-methionine-dependent methyltransferases"/>
    <property type="match status" value="1"/>
</dbReference>
<evidence type="ECO:0000256" key="2">
    <source>
        <dbReference type="ARBA" id="ARBA00022679"/>
    </source>
</evidence>
<dbReference type="EMBL" id="LJOW01000105">
    <property type="protein sequence ID" value="OBQ42451.1"/>
    <property type="molecule type" value="Genomic_DNA"/>
</dbReference>
<reference evidence="4 5" key="1">
    <citation type="submission" date="2015-09" db="EMBL/GenBank/DDBJ databases">
        <title>Aphanizomenon flos-aquae WA102.</title>
        <authorList>
            <person name="Driscoll C."/>
        </authorList>
    </citation>
    <scope>NUCLEOTIDE SEQUENCE [LARGE SCALE GENOMIC DNA]</scope>
    <source>
        <strain evidence="4">WA102</strain>
    </source>
</reference>